<dbReference type="InterPro" id="IPR001799">
    <property type="entry name" value="Ephrin_RBD"/>
</dbReference>
<reference evidence="10" key="1">
    <citation type="journal article" date="2023" name="Mol. Biol. Evol.">
        <title>Third-Generation Sequencing Reveals the Adaptive Role of the Epigenome in Three Deep-Sea Polychaetes.</title>
        <authorList>
            <person name="Perez M."/>
            <person name="Aroh O."/>
            <person name="Sun Y."/>
            <person name="Lan Y."/>
            <person name="Juniper S.K."/>
            <person name="Young C.R."/>
            <person name="Angers B."/>
            <person name="Qian P.Y."/>
        </authorList>
    </citation>
    <scope>NUCLEOTIDE SEQUENCE</scope>
    <source>
        <strain evidence="10">P08H-3</strain>
    </source>
</reference>
<dbReference type="GO" id="GO:0046875">
    <property type="term" value="F:ephrin receptor binding"/>
    <property type="evidence" value="ECO:0007669"/>
    <property type="project" value="TreeGrafter"/>
</dbReference>
<sequence>MFVTKSRFKTSNNDHVIQVNMYDELDFVCPTFEEWEDSSQFEYYIIYQVSKKEYDDCYIYPETKAIMIVNCSSPNQRKRFTILFEPFASIPHVPEFKKGGTYYYISTSTGQRDGIANVQQGACLYRNMKLTITVCCVSTTTTAPTAARVSSTTTTTATPVRPSDRPSTSRPLYNTTGYSTKFTDQGIDKTSHKPLDKDKGPKDENSINKDSEDELNNPKQQGLVNSSRTLTPSRALSVVLSILSLLSWLRR</sequence>
<dbReference type="PROSITE" id="PS51551">
    <property type="entry name" value="EPHRIN_RBD_2"/>
    <property type="match status" value="1"/>
</dbReference>
<evidence type="ECO:0000256" key="5">
    <source>
        <dbReference type="ARBA" id="ARBA00023180"/>
    </source>
</evidence>
<evidence type="ECO:0000256" key="8">
    <source>
        <dbReference type="SAM" id="MobiDB-lite"/>
    </source>
</evidence>
<dbReference type="InterPro" id="IPR031328">
    <property type="entry name" value="Ephrin"/>
</dbReference>
<evidence type="ECO:0000256" key="6">
    <source>
        <dbReference type="PROSITE-ProRule" id="PRU00884"/>
    </source>
</evidence>
<accession>A0AAD9N6C5</accession>
<dbReference type="Proteomes" id="UP001208570">
    <property type="component" value="Unassembled WGS sequence"/>
</dbReference>
<feature type="compositionally biased region" description="Basic and acidic residues" evidence="8">
    <location>
        <begin position="186"/>
        <end position="210"/>
    </location>
</feature>
<evidence type="ECO:0000256" key="7">
    <source>
        <dbReference type="RuleBase" id="RU004375"/>
    </source>
</evidence>
<evidence type="ECO:0000259" key="9">
    <source>
        <dbReference type="PROSITE" id="PS51551"/>
    </source>
</evidence>
<dbReference type="Pfam" id="PF00812">
    <property type="entry name" value="Ephrin"/>
    <property type="match status" value="1"/>
</dbReference>
<dbReference type="PRINTS" id="PR01347">
    <property type="entry name" value="EPHRIN"/>
</dbReference>
<dbReference type="AlphaFoldDB" id="A0AAD9N6C5"/>
<gene>
    <name evidence="10" type="ORF">LSH36_231g04017</name>
</gene>
<comment type="caution">
    <text evidence="6">Lacks conserved residue(s) required for the propagation of feature annotation.</text>
</comment>
<keyword evidence="11" id="KW-1185">Reference proteome</keyword>
<dbReference type="GO" id="GO:0007411">
    <property type="term" value="P:axon guidance"/>
    <property type="evidence" value="ECO:0007669"/>
    <property type="project" value="TreeGrafter"/>
</dbReference>
<dbReference type="GO" id="GO:0048013">
    <property type="term" value="P:ephrin receptor signaling pathway"/>
    <property type="evidence" value="ECO:0007669"/>
    <property type="project" value="TreeGrafter"/>
</dbReference>
<dbReference type="EMBL" id="JAODUP010000231">
    <property type="protein sequence ID" value="KAK2155799.1"/>
    <property type="molecule type" value="Genomic_DNA"/>
</dbReference>
<dbReference type="CDD" id="cd02675">
    <property type="entry name" value="Ephrin_ectodomain"/>
    <property type="match status" value="1"/>
</dbReference>
<dbReference type="InterPro" id="IPR008972">
    <property type="entry name" value="Cupredoxin"/>
</dbReference>
<comment type="similarity">
    <text evidence="6 7">Belongs to the ephrin family.</text>
</comment>
<keyword evidence="3 7" id="KW-0472">Membrane</keyword>
<dbReference type="PANTHER" id="PTHR11304:SF29">
    <property type="entry name" value="EPHRIN"/>
    <property type="match status" value="1"/>
</dbReference>
<comment type="subcellular location">
    <subcellularLocation>
        <location evidence="1">Membrane</location>
    </subcellularLocation>
</comment>
<organism evidence="10 11">
    <name type="scientific">Paralvinella palmiformis</name>
    <dbReference type="NCBI Taxonomy" id="53620"/>
    <lineage>
        <taxon>Eukaryota</taxon>
        <taxon>Metazoa</taxon>
        <taxon>Spiralia</taxon>
        <taxon>Lophotrochozoa</taxon>
        <taxon>Annelida</taxon>
        <taxon>Polychaeta</taxon>
        <taxon>Sedentaria</taxon>
        <taxon>Canalipalpata</taxon>
        <taxon>Terebellida</taxon>
        <taxon>Terebelliformia</taxon>
        <taxon>Alvinellidae</taxon>
        <taxon>Paralvinella</taxon>
    </lineage>
</organism>
<evidence type="ECO:0000256" key="2">
    <source>
        <dbReference type="ARBA" id="ARBA00022729"/>
    </source>
</evidence>
<feature type="domain" description="Ephrin RBD" evidence="9">
    <location>
        <begin position="1"/>
        <end position="134"/>
    </location>
</feature>
<evidence type="ECO:0000256" key="4">
    <source>
        <dbReference type="ARBA" id="ARBA00023157"/>
    </source>
</evidence>
<comment type="caution">
    <text evidence="10">The sequence shown here is derived from an EMBL/GenBank/DDBJ whole genome shotgun (WGS) entry which is preliminary data.</text>
</comment>
<feature type="compositionally biased region" description="Polar residues" evidence="8">
    <location>
        <begin position="165"/>
        <end position="183"/>
    </location>
</feature>
<evidence type="ECO:0000256" key="1">
    <source>
        <dbReference type="ARBA" id="ARBA00004370"/>
    </source>
</evidence>
<feature type="compositionally biased region" description="Low complexity" evidence="8">
    <location>
        <begin position="146"/>
        <end position="161"/>
    </location>
</feature>
<evidence type="ECO:0000256" key="3">
    <source>
        <dbReference type="ARBA" id="ARBA00023136"/>
    </source>
</evidence>
<dbReference type="GO" id="GO:0005886">
    <property type="term" value="C:plasma membrane"/>
    <property type="evidence" value="ECO:0007669"/>
    <property type="project" value="TreeGrafter"/>
</dbReference>
<name>A0AAD9N6C5_9ANNE</name>
<keyword evidence="4" id="KW-1015">Disulfide bond</keyword>
<proteinExistence type="inferred from homology"/>
<dbReference type="SUPFAM" id="SSF49503">
    <property type="entry name" value="Cupredoxins"/>
    <property type="match status" value="1"/>
</dbReference>
<protein>
    <recommendedName>
        <fullName evidence="9">Ephrin RBD domain-containing protein</fullName>
    </recommendedName>
</protein>
<dbReference type="Gene3D" id="2.60.40.420">
    <property type="entry name" value="Cupredoxins - blue copper proteins"/>
    <property type="match status" value="1"/>
</dbReference>
<feature type="region of interest" description="Disordered" evidence="8">
    <location>
        <begin position="146"/>
        <end position="228"/>
    </location>
</feature>
<keyword evidence="5" id="KW-0325">Glycoprotein</keyword>
<evidence type="ECO:0000313" key="11">
    <source>
        <dbReference type="Proteomes" id="UP001208570"/>
    </source>
</evidence>
<dbReference type="PANTHER" id="PTHR11304">
    <property type="entry name" value="EPHRIN"/>
    <property type="match status" value="1"/>
</dbReference>
<keyword evidence="2" id="KW-0732">Signal</keyword>
<feature type="compositionally biased region" description="Polar residues" evidence="8">
    <location>
        <begin position="217"/>
        <end position="228"/>
    </location>
</feature>
<evidence type="ECO:0000313" key="10">
    <source>
        <dbReference type="EMBL" id="KAK2155799.1"/>
    </source>
</evidence>